<sequence>MEIKRVYWYSTWFISCNDITKYVAFCYIQQTGNSIHNMHKFDEGVFSDLRQYKIGVHAVMEENRSEFLSFLLKTGCVKTQKKQKVYIWDKINLDLLVQDATMRELRRGSGSSASNRKRKSVGSIMLNTNMSPYGYTEQFILPFEPAFSETTDGTMPLTPITPLGTIYEAPQMDQQNSEPPSIDISQLFAMEGQFTPYASQTAPLSSLPPSLLTSTSEFFDQGLLLPPPYSPSTLYTFDEFPARRPQNRRHSTTSLPDWSKGSGDRPYKCLVPGCFREFKRMEHLKRHGRIHTGERPFSCNFPGCNKYFSRSDNLALHQKTHERKGLELIEETNLHFNNNVNLPMSSKVDVTFFDSATDLPLLDSLEIKDKGSSPIINAPIW</sequence>
<dbReference type="GO" id="GO:2000220">
    <property type="term" value="P:regulation of pseudohyphal growth"/>
    <property type="evidence" value="ECO:0007669"/>
    <property type="project" value="TreeGrafter"/>
</dbReference>
<evidence type="ECO:0000256" key="5">
    <source>
        <dbReference type="ARBA" id="ARBA00022833"/>
    </source>
</evidence>
<dbReference type="SUPFAM" id="SSF57667">
    <property type="entry name" value="beta-beta-alpha zinc fingers"/>
    <property type="match status" value="2"/>
</dbReference>
<keyword evidence="6" id="KW-0805">Transcription regulation</keyword>
<accession>A0A075B0G8</accession>
<keyword evidence="13" id="KW-1185">Reference proteome</keyword>
<dbReference type="Pfam" id="PF00096">
    <property type="entry name" value="zf-C2H2"/>
    <property type="match status" value="2"/>
</dbReference>
<protein>
    <submittedName>
        <fullName evidence="12">Zinc finger, C2H2 domain-containing protein</fullName>
    </submittedName>
</protein>
<comment type="similarity">
    <text evidence="9">Belongs to the STE12 transcription factor family.</text>
</comment>
<feature type="domain" description="C2H2-type" evidence="11">
    <location>
        <begin position="297"/>
        <end position="326"/>
    </location>
</feature>
<dbReference type="AlphaFoldDB" id="A0A075B0G8"/>
<comment type="subcellular location">
    <subcellularLocation>
        <location evidence="1">Nucleus</location>
    </subcellularLocation>
</comment>
<evidence type="ECO:0000256" key="4">
    <source>
        <dbReference type="ARBA" id="ARBA00022771"/>
    </source>
</evidence>
<dbReference type="Gene3D" id="3.30.160.60">
    <property type="entry name" value="Classic Zinc Finger"/>
    <property type="match status" value="2"/>
</dbReference>
<dbReference type="SMART" id="SM00355">
    <property type="entry name" value="ZnF_C2H2"/>
    <property type="match status" value="2"/>
</dbReference>
<dbReference type="GO" id="GO:0003700">
    <property type="term" value="F:DNA-binding transcription factor activity"/>
    <property type="evidence" value="ECO:0007669"/>
    <property type="project" value="InterPro"/>
</dbReference>
<dbReference type="PANTHER" id="PTHR47427:SF1">
    <property type="entry name" value="PROTEIN STE12"/>
    <property type="match status" value="1"/>
</dbReference>
<dbReference type="FunFam" id="3.30.160.60:FF:000125">
    <property type="entry name" value="Putative zinc finger protein 143"/>
    <property type="match status" value="2"/>
</dbReference>
<keyword evidence="2" id="KW-0479">Metal-binding</keyword>
<dbReference type="SMART" id="SM00424">
    <property type="entry name" value="STE"/>
    <property type="match status" value="1"/>
</dbReference>
<evidence type="ECO:0000256" key="8">
    <source>
        <dbReference type="ARBA" id="ARBA00023242"/>
    </source>
</evidence>
<dbReference type="InterPro" id="IPR036236">
    <property type="entry name" value="Znf_C2H2_sf"/>
</dbReference>
<dbReference type="InterPro" id="IPR003120">
    <property type="entry name" value="Ste12"/>
</dbReference>
<dbReference type="PROSITE" id="PS50157">
    <property type="entry name" value="ZINC_FINGER_C2H2_2"/>
    <property type="match status" value="2"/>
</dbReference>
<dbReference type="GO" id="GO:1990527">
    <property type="term" value="C:Tec1p-Ste12p-Dig1p complex"/>
    <property type="evidence" value="ECO:0007669"/>
    <property type="project" value="TreeGrafter"/>
</dbReference>
<evidence type="ECO:0000256" key="9">
    <source>
        <dbReference type="ARBA" id="ARBA00024345"/>
    </source>
</evidence>
<keyword evidence="5" id="KW-0862">Zinc</keyword>
<evidence type="ECO:0000256" key="2">
    <source>
        <dbReference type="ARBA" id="ARBA00022723"/>
    </source>
</evidence>
<name>A0A075B0G8_ROZAC</name>
<reference evidence="12 13" key="1">
    <citation type="journal article" date="2013" name="Curr. Biol.">
        <title>Shared signatures of parasitism and phylogenomics unite Cryptomycota and microsporidia.</title>
        <authorList>
            <person name="James T.Y."/>
            <person name="Pelin A."/>
            <person name="Bonen L."/>
            <person name="Ahrendt S."/>
            <person name="Sain D."/>
            <person name="Corradi N."/>
            <person name="Stajich J.E."/>
        </authorList>
    </citation>
    <scope>NUCLEOTIDE SEQUENCE [LARGE SCALE GENOMIC DNA]</scope>
    <source>
        <strain evidence="12 13">CSF55</strain>
    </source>
</reference>
<proteinExistence type="inferred from homology"/>
<dbReference type="InterPro" id="IPR013087">
    <property type="entry name" value="Znf_C2H2_type"/>
</dbReference>
<dbReference type="HOGENOM" id="CLU_725942_0_0_1"/>
<dbReference type="PROSITE" id="PS00028">
    <property type="entry name" value="ZINC_FINGER_C2H2_1"/>
    <property type="match status" value="2"/>
</dbReference>
<evidence type="ECO:0000256" key="10">
    <source>
        <dbReference type="PROSITE-ProRule" id="PRU00042"/>
    </source>
</evidence>
<evidence type="ECO:0000313" key="12">
    <source>
        <dbReference type="EMBL" id="EPZ36016.1"/>
    </source>
</evidence>
<keyword evidence="7" id="KW-0804">Transcription</keyword>
<keyword evidence="8" id="KW-0539">Nucleus</keyword>
<dbReference type="Proteomes" id="UP000030755">
    <property type="component" value="Unassembled WGS sequence"/>
</dbReference>
<dbReference type="GO" id="GO:0005634">
    <property type="term" value="C:nucleus"/>
    <property type="evidence" value="ECO:0007669"/>
    <property type="project" value="UniProtKB-SubCell"/>
</dbReference>
<evidence type="ECO:0000313" key="13">
    <source>
        <dbReference type="Proteomes" id="UP000030755"/>
    </source>
</evidence>
<feature type="domain" description="C2H2-type" evidence="11">
    <location>
        <begin position="267"/>
        <end position="296"/>
    </location>
</feature>
<organism evidence="12 13">
    <name type="scientific">Rozella allomycis (strain CSF55)</name>
    <dbReference type="NCBI Taxonomy" id="988480"/>
    <lineage>
        <taxon>Eukaryota</taxon>
        <taxon>Fungi</taxon>
        <taxon>Fungi incertae sedis</taxon>
        <taxon>Cryptomycota</taxon>
        <taxon>Cryptomycota incertae sedis</taxon>
        <taxon>Rozella</taxon>
    </lineage>
</organism>
<evidence type="ECO:0000256" key="6">
    <source>
        <dbReference type="ARBA" id="ARBA00023015"/>
    </source>
</evidence>
<dbReference type="EMBL" id="KE560680">
    <property type="protein sequence ID" value="EPZ36016.1"/>
    <property type="molecule type" value="Genomic_DNA"/>
</dbReference>
<dbReference type="Pfam" id="PF02200">
    <property type="entry name" value="STE"/>
    <property type="match status" value="1"/>
</dbReference>
<dbReference type="STRING" id="988480.A0A075B0G8"/>
<evidence type="ECO:0000256" key="1">
    <source>
        <dbReference type="ARBA" id="ARBA00004123"/>
    </source>
</evidence>
<dbReference type="PROSITE" id="PS51257">
    <property type="entry name" value="PROKAR_LIPOPROTEIN"/>
    <property type="match status" value="1"/>
</dbReference>
<dbReference type="OrthoDB" id="6365676at2759"/>
<evidence type="ECO:0000256" key="3">
    <source>
        <dbReference type="ARBA" id="ARBA00022737"/>
    </source>
</evidence>
<dbReference type="PANTHER" id="PTHR47427">
    <property type="entry name" value="PROTEIN STE12"/>
    <property type="match status" value="1"/>
</dbReference>
<keyword evidence="3" id="KW-0677">Repeat</keyword>
<dbReference type="GO" id="GO:1990526">
    <property type="term" value="C:Ste12p-Dig1p-Dig2p complex"/>
    <property type="evidence" value="ECO:0007669"/>
    <property type="project" value="TreeGrafter"/>
</dbReference>
<evidence type="ECO:0000259" key="11">
    <source>
        <dbReference type="PROSITE" id="PS50157"/>
    </source>
</evidence>
<dbReference type="GO" id="GO:0008270">
    <property type="term" value="F:zinc ion binding"/>
    <property type="evidence" value="ECO:0007669"/>
    <property type="project" value="UniProtKB-KW"/>
</dbReference>
<evidence type="ECO:0000256" key="7">
    <source>
        <dbReference type="ARBA" id="ARBA00023163"/>
    </source>
</evidence>
<dbReference type="InterPro" id="IPR052127">
    <property type="entry name" value="STE12_transcription_factor"/>
</dbReference>
<keyword evidence="4 10" id="KW-0863">Zinc-finger</keyword>
<gene>
    <name evidence="12" type="ORF">O9G_005473</name>
</gene>